<accession>A0ACC2QYK9</accession>
<organism evidence="1 2">
    <name type="scientific">Mythimna loreyi</name>
    <dbReference type="NCBI Taxonomy" id="667449"/>
    <lineage>
        <taxon>Eukaryota</taxon>
        <taxon>Metazoa</taxon>
        <taxon>Ecdysozoa</taxon>
        <taxon>Arthropoda</taxon>
        <taxon>Hexapoda</taxon>
        <taxon>Insecta</taxon>
        <taxon>Pterygota</taxon>
        <taxon>Neoptera</taxon>
        <taxon>Endopterygota</taxon>
        <taxon>Lepidoptera</taxon>
        <taxon>Glossata</taxon>
        <taxon>Ditrysia</taxon>
        <taxon>Noctuoidea</taxon>
        <taxon>Noctuidae</taxon>
        <taxon>Noctuinae</taxon>
        <taxon>Hadenini</taxon>
        <taxon>Mythimna</taxon>
    </lineage>
</organism>
<proteinExistence type="predicted"/>
<evidence type="ECO:0000313" key="1">
    <source>
        <dbReference type="EMBL" id="KAJ8725871.1"/>
    </source>
</evidence>
<dbReference type="Proteomes" id="UP001231649">
    <property type="component" value="Chromosome 15"/>
</dbReference>
<reference evidence="1" key="1">
    <citation type="submission" date="2023-03" db="EMBL/GenBank/DDBJ databases">
        <title>Chromosome-level genomes of two armyworms, Mythimna separata and Mythimna loreyi, provide insights into the biosynthesis and reception of sex pheromones.</title>
        <authorList>
            <person name="Zhao H."/>
        </authorList>
    </citation>
    <scope>NUCLEOTIDE SEQUENCE</scope>
    <source>
        <strain evidence="1">BeijingLab</strain>
    </source>
</reference>
<gene>
    <name evidence="1" type="ORF">PYW08_004054</name>
</gene>
<evidence type="ECO:0000313" key="2">
    <source>
        <dbReference type="Proteomes" id="UP001231649"/>
    </source>
</evidence>
<comment type="caution">
    <text evidence="1">The sequence shown here is derived from an EMBL/GenBank/DDBJ whole genome shotgun (WGS) entry which is preliminary data.</text>
</comment>
<keyword evidence="2" id="KW-1185">Reference proteome</keyword>
<protein>
    <submittedName>
        <fullName evidence="1">Uncharacterized protein</fullName>
    </submittedName>
</protein>
<sequence>MLAVIALVQALQFAAAMYFHEPSFVLVQDYGAENYTEFGFSMAYMSDSETLVVGGPNATRFGQLYSCETEQVKGNRLSCGTENIEYSDSDYHAERFPDQRFHLGASVVAAHNFYFTCAPLWTTYVTARNKNTLTKVEDAYGTCFFQNNSETTRYRGLLENFIKPTRTSDIRKHRRSGNNLQLHRFAGGIGWSTLIDETNNLLLIAKSSNVGDFSYLPLSEFSSDVNSLADNKANIKIGNYPLKNLVNIGFGLTAGKFFSNETLYAYNALKKDMEGLISFLKYKRSSNILIMVQNVVLESHDVATMFGYTLSAADLTYDERDELLVGAPAQSDDECYECGALHIYIGGDMHTINEPYRLRTIFGTVQFGRFGSAIVTKDLDDDGKLELIVSAPYENHGSGAIYILSGVEVCQTLFESQDFKSIQLSDLKLTQKIQKASYRTLGFSLQIIEDIDDNGCDELAAGAPGSNSVLIFKCVRKITVEISARLLEQFVREQDSSFTVEVCASVQYPMLPENIVGNVTFENSVFGEAAVVEQQNTIIDIFCDTCFNITRKLCDNVTVSLKEKGAGDYNFKTKAKLQNIYLANPNTTVFNESWVEASLKSKLDASLDVYRRCNGDDCKPQLFQKLLWSGSNPYLLGSSASENVTIVVENQGHEAYSACVKFKVYGADISIVGCQKDENKEYTCYLPSPMKRETNHSINFKLSLSEPTNLKKKLRVNSKLYENCDQKEEEDVKYNMTKLTVDYELTWDGIFTKGDTHRINITEKQILDNATIYDHYEYSITNNGNISWSDFGVTITMYKKPFINSFNITNENCTTKDDKSARYIMHYCQLVLLRPNTTYVVIGTTEILAGRLNAYRNGTKLEIQYKSNLTPPSESAMRVSHYNKTISVTTITIQKELPLATKKWLIALIAGIFAFILLAILAFILYKVGFFRRKQKQKLIVQKESIRRKSVRRNTHASAMDGPAAGLQIEVDDDDAFVEARPVTAKDNVGLVKDD</sequence>
<name>A0ACC2QYK9_9NEOP</name>
<dbReference type="EMBL" id="CM056791">
    <property type="protein sequence ID" value="KAJ8725871.1"/>
    <property type="molecule type" value="Genomic_DNA"/>
</dbReference>